<organism evidence="1 2">
    <name type="scientific">Aspergillus cristatus</name>
    <name type="common">Chinese Fuzhuan brick tea-fermentation fungus</name>
    <name type="synonym">Eurotium cristatum</name>
    <dbReference type="NCBI Taxonomy" id="573508"/>
    <lineage>
        <taxon>Eukaryota</taxon>
        <taxon>Fungi</taxon>
        <taxon>Dikarya</taxon>
        <taxon>Ascomycota</taxon>
        <taxon>Pezizomycotina</taxon>
        <taxon>Eurotiomycetes</taxon>
        <taxon>Eurotiomycetidae</taxon>
        <taxon>Eurotiales</taxon>
        <taxon>Aspergillaceae</taxon>
        <taxon>Aspergillus</taxon>
        <taxon>Aspergillus subgen. Aspergillus</taxon>
    </lineage>
</organism>
<evidence type="ECO:0000313" key="1">
    <source>
        <dbReference type="EMBL" id="ODM21171.1"/>
    </source>
</evidence>
<dbReference type="VEuPathDB" id="FungiDB:SI65_04224"/>
<dbReference type="EMBL" id="JXNT01000003">
    <property type="protein sequence ID" value="ODM21171.1"/>
    <property type="molecule type" value="Genomic_DNA"/>
</dbReference>
<keyword evidence="2" id="KW-1185">Reference proteome</keyword>
<evidence type="ECO:0000313" key="2">
    <source>
        <dbReference type="Proteomes" id="UP000094569"/>
    </source>
</evidence>
<gene>
    <name evidence="1" type="ORF">SI65_04224</name>
</gene>
<reference evidence="1 2" key="1">
    <citation type="journal article" date="2016" name="BMC Genomics">
        <title>Comparative genomic and transcriptomic analyses of the Fuzhuan brick tea-fermentation fungus Aspergillus cristatus.</title>
        <authorList>
            <person name="Ge Y."/>
            <person name="Wang Y."/>
            <person name="Liu Y."/>
            <person name="Tan Y."/>
            <person name="Ren X."/>
            <person name="Zhang X."/>
            <person name="Hyde K.D."/>
            <person name="Liu Y."/>
            <person name="Liu Z."/>
        </authorList>
    </citation>
    <scope>NUCLEOTIDE SEQUENCE [LARGE SCALE GENOMIC DNA]</scope>
    <source>
        <strain evidence="1 2">GZAAS20.1005</strain>
    </source>
</reference>
<proteinExistence type="predicted"/>
<dbReference type="Proteomes" id="UP000094569">
    <property type="component" value="Unassembled WGS sequence"/>
</dbReference>
<name>A0A1E3BK65_ASPCR</name>
<comment type="caution">
    <text evidence="1">The sequence shown here is derived from an EMBL/GenBank/DDBJ whole genome shotgun (WGS) entry which is preliminary data.</text>
</comment>
<accession>A0A1E3BK65</accession>
<sequence>MSRASGQKYALLKRIKEARSELEENKLITFKGIDKTLAKSAIEALGGDRELEKIKIRSEFDKKEFIRGELNFFTEEESDCLELDGDTQFGNFAGDYEGSVKLPDA</sequence>
<dbReference type="AlphaFoldDB" id="A0A1E3BK65"/>
<protein>
    <submittedName>
        <fullName evidence="1">Uncharacterized protein</fullName>
    </submittedName>
</protein>